<evidence type="ECO:0000313" key="2">
    <source>
        <dbReference type="Proteomes" id="UP000822688"/>
    </source>
</evidence>
<gene>
    <name evidence="1" type="ORF">KC19_VG308100</name>
</gene>
<sequence>MTTGITGLMCALELQLDLFRHTSAIANTFPVCLMTLLMFRI</sequence>
<dbReference type="EMBL" id="CM026426">
    <property type="protein sequence ID" value="KAG0574983.1"/>
    <property type="molecule type" value="Genomic_DNA"/>
</dbReference>
<proteinExistence type="predicted"/>
<reference evidence="1" key="1">
    <citation type="submission" date="2020-06" db="EMBL/GenBank/DDBJ databases">
        <title>WGS assembly of Ceratodon purpureus strain R40.</title>
        <authorList>
            <person name="Carey S.B."/>
            <person name="Jenkins J."/>
            <person name="Shu S."/>
            <person name="Lovell J.T."/>
            <person name="Sreedasyam A."/>
            <person name="Maumus F."/>
            <person name="Tiley G.P."/>
            <person name="Fernandez-Pozo N."/>
            <person name="Barry K."/>
            <person name="Chen C."/>
            <person name="Wang M."/>
            <person name="Lipzen A."/>
            <person name="Daum C."/>
            <person name="Saski C.A."/>
            <person name="Payton A.C."/>
            <person name="Mcbreen J.C."/>
            <person name="Conrad R.E."/>
            <person name="Kollar L.M."/>
            <person name="Olsson S."/>
            <person name="Huttunen S."/>
            <person name="Landis J.B."/>
            <person name="Wickett N.J."/>
            <person name="Johnson M.G."/>
            <person name="Rensing S.A."/>
            <person name="Grimwood J."/>
            <person name="Schmutz J."/>
            <person name="Mcdaniel S.F."/>
        </authorList>
    </citation>
    <scope>NUCLEOTIDE SEQUENCE</scope>
    <source>
        <strain evidence="1">R40</strain>
    </source>
</reference>
<dbReference type="AlphaFoldDB" id="A0A8T0HX02"/>
<comment type="caution">
    <text evidence="1">The sequence shown here is derived from an EMBL/GenBank/DDBJ whole genome shotgun (WGS) entry which is preliminary data.</text>
</comment>
<accession>A0A8T0HX02</accession>
<keyword evidence="2" id="KW-1185">Reference proteome</keyword>
<dbReference type="Proteomes" id="UP000822688">
    <property type="component" value="Chromosome V"/>
</dbReference>
<name>A0A8T0HX02_CERPU</name>
<protein>
    <submittedName>
        <fullName evidence="1">Uncharacterized protein</fullName>
    </submittedName>
</protein>
<evidence type="ECO:0000313" key="1">
    <source>
        <dbReference type="EMBL" id="KAG0574983.1"/>
    </source>
</evidence>
<organism evidence="1 2">
    <name type="scientific">Ceratodon purpureus</name>
    <name type="common">Fire moss</name>
    <name type="synonym">Dicranum purpureum</name>
    <dbReference type="NCBI Taxonomy" id="3225"/>
    <lineage>
        <taxon>Eukaryota</taxon>
        <taxon>Viridiplantae</taxon>
        <taxon>Streptophyta</taxon>
        <taxon>Embryophyta</taxon>
        <taxon>Bryophyta</taxon>
        <taxon>Bryophytina</taxon>
        <taxon>Bryopsida</taxon>
        <taxon>Dicranidae</taxon>
        <taxon>Pseudoditrichales</taxon>
        <taxon>Ditrichaceae</taxon>
        <taxon>Ceratodon</taxon>
    </lineage>
</organism>